<sequence length="89" mass="9687">MNDDSYEDVSYDHYDYDYDDGDSSSLGGTTTTLDDGTVMTYDDDGTIYYENPDGSLEVTDGWGNVVKDIDGDGAADSYSIDGGESWGYL</sequence>
<dbReference type="EMBL" id="DXCP01000048">
    <property type="protein sequence ID" value="HIY80096.1"/>
    <property type="molecule type" value="Genomic_DNA"/>
</dbReference>
<dbReference type="Proteomes" id="UP000824133">
    <property type="component" value="Unassembled WGS sequence"/>
</dbReference>
<reference evidence="2" key="2">
    <citation type="submission" date="2021-04" db="EMBL/GenBank/DDBJ databases">
        <authorList>
            <person name="Gilroy R."/>
        </authorList>
    </citation>
    <scope>NUCLEOTIDE SEQUENCE</scope>
    <source>
        <strain evidence="2">ChiHjej10B9-743</strain>
    </source>
</reference>
<evidence type="ECO:0000313" key="3">
    <source>
        <dbReference type="Proteomes" id="UP000824133"/>
    </source>
</evidence>
<evidence type="ECO:0000313" key="2">
    <source>
        <dbReference type="EMBL" id="HIY80096.1"/>
    </source>
</evidence>
<protein>
    <submittedName>
        <fullName evidence="2">Uncharacterized protein</fullName>
    </submittedName>
</protein>
<proteinExistence type="predicted"/>
<gene>
    <name evidence="2" type="ORF">IAA42_06655</name>
</gene>
<reference evidence="2" key="1">
    <citation type="journal article" date="2021" name="PeerJ">
        <title>Extensive microbial diversity within the chicken gut microbiome revealed by metagenomics and culture.</title>
        <authorList>
            <person name="Gilroy R."/>
            <person name="Ravi A."/>
            <person name="Getino M."/>
            <person name="Pursley I."/>
            <person name="Horton D.L."/>
            <person name="Alikhan N.F."/>
            <person name="Baker D."/>
            <person name="Gharbi K."/>
            <person name="Hall N."/>
            <person name="Watson M."/>
            <person name="Adriaenssens E.M."/>
            <person name="Foster-Nyarko E."/>
            <person name="Jarju S."/>
            <person name="Secka A."/>
            <person name="Antonio M."/>
            <person name="Oren A."/>
            <person name="Chaudhuri R.R."/>
            <person name="La Ragione R."/>
            <person name="Hildebrand F."/>
            <person name="Pallen M.J."/>
        </authorList>
    </citation>
    <scope>NUCLEOTIDE SEQUENCE</scope>
    <source>
        <strain evidence="2">ChiHjej10B9-743</strain>
    </source>
</reference>
<name>A0A9D1ZB75_9ACTN</name>
<organism evidence="2 3">
    <name type="scientific">Candidatus Olsenella excrementavium</name>
    <dbReference type="NCBI Taxonomy" id="2838709"/>
    <lineage>
        <taxon>Bacteria</taxon>
        <taxon>Bacillati</taxon>
        <taxon>Actinomycetota</taxon>
        <taxon>Coriobacteriia</taxon>
        <taxon>Coriobacteriales</taxon>
        <taxon>Atopobiaceae</taxon>
        <taxon>Olsenella</taxon>
    </lineage>
</organism>
<comment type="caution">
    <text evidence="2">The sequence shown here is derived from an EMBL/GenBank/DDBJ whole genome shotgun (WGS) entry which is preliminary data.</text>
</comment>
<accession>A0A9D1ZB75</accession>
<feature type="region of interest" description="Disordered" evidence="1">
    <location>
        <begin position="1"/>
        <end position="35"/>
    </location>
</feature>
<dbReference type="AlphaFoldDB" id="A0A9D1ZB75"/>
<evidence type="ECO:0000256" key="1">
    <source>
        <dbReference type="SAM" id="MobiDB-lite"/>
    </source>
</evidence>
<feature type="compositionally biased region" description="Low complexity" evidence="1">
    <location>
        <begin position="23"/>
        <end position="35"/>
    </location>
</feature>